<organism evidence="6 7">
    <name type="scientific">Leminorella grimontii</name>
    <dbReference type="NCBI Taxonomy" id="82981"/>
    <lineage>
        <taxon>Bacteria</taxon>
        <taxon>Pseudomonadati</taxon>
        <taxon>Pseudomonadota</taxon>
        <taxon>Gammaproteobacteria</taxon>
        <taxon>Enterobacterales</taxon>
        <taxon>Budviciaceae</taxon>
        <taxon>Leminorella</taxon>
    </lineage>
</organism>
<feature type="region of interest" description="Disordered" evidence="3">
    <location>
        <begin position="77"/>
        <end position="96"/>
    </location>
</feature>
<dbReference type="SUPFAM" id="SSF46894">
    <property type="entry name" value="C-terminal effector domain of the bipartite response regulators"/>
    <property type="match status" value="1"/>
</dbReference>
<name>A0AAV5N4W2_9GAMM</name>
<dbReference type="Pfam" id="PF00486">
    <property type="entry name" value="Trans_reg_C"/>
    <property type="match status" value="1"/>
</dbReference>
<keyword evidence="1 2" id="KW-0238">DNA-binding</keyword>
<evidence type="ECO:0000259" key="5">
    <source>
        <dbReference type="PROSITE" id="PS51755"/>
    </source>
</evidence>
<dbReference type="EMBL" id="BRLH01000003">
    <property type="protein sequence ID" value="GKX55737.1"/>
    <property type="molecule type" value="Genomic_DNA"/>
</dbReference>
<dbReference type="AlphaFoldDB" id="A0AAV5N4W2"/>
<evidence type="ECO:0000256" key="2">
    <source>
        <dbReference type="PROSITE-ProRule" id="PRU01091"/>
    </source>
</evidence>
<evidence type="ECO:0000313" key="7">
    <source>
        <dbReference type="Proteomes" id="UP001058124"/>
    </source>
</evidence>
<evidence type="ECO:0000256" key="1">
    <source>
        <dbReference type="ARBA" id="ARBA00023125"/>
    </source>
</evidence>
<reference evidence="6" key="1">
    <citation type="submission" date="2022-06" db="EMBL/GenBank/DDBJ databases">
        <title>Draft genome sequences of Leminorella grimontii str. JCM5902.</title>
        <authorList>
            <person name="Wakabayashi Y."/>
            <person name="Kojima K."/>
        </authorList>
    </citation>
    <scope>NUCLEOTIDE SEQUENCE</scope>
    <source>
        <strain evidence="6">JCM 5902</strain>
    </source>
</reference>
<dbReference type="Proteomes" id="UP001058124">
    <property type="component" value="Unassembled WGS sequence"/>
</dbReference>
<feature type="domain" description="OmpR/PhoB-type" evidence="5">
    <location>
        <begin position="1"/>
        <end position="66"/>
    </location>
</feature>
<dbReference type="SMART" id="SM00862">
    <property type="entry name" value="Trans_reg_C"/>
    <property type="match status" value="1"/>
</dbReference>
<evidence type="ECO:0000256" key="3">
    <source>
        <dbReference type="SAM" id="MobiDB-lite"/>
    </source>
</evidence>
<dbReference type="PROSITE" id="PS51755">
    <property type="entry name" value="OMPR_PHOB"/>
    <property type="match status" value="1"/>
</dbReference>
<feature type="DNA-binding region" description="OmpR/PhoB-type" evidence="2">
    <location>
        <begin position="1"/>
        <end position="66"/>
    </location>
</feature>
<gene>
    <name evidence="6" type="ORF">SOASR030_18490</name>
</gene>
<dbReference type="InterPro" id="IPR001867">
    <property type="entry name" value="OmpR/PhoB-type_DNA-bd"/>
</dbReference>
<dbReference type="Gene3D" id="1.10.10.10">
    <property type="entry name" value="Winged helix-like DNA-binding domain superfamily/Winged helix DNA-binding domain"/>
    <property type="match status" value="1"/>
</dbReference>
<dbReference type="InterPro" id="IPR016032">
    <property type="entry name" value="Sig_transdc_resp-reg_C-effctor"/>
</dbReference>
<comment type="caution">
    <text evidence="6">The sequence shown here is derived from an EMBL/GenBank/DDBJ whole genome shotgun (WGS) entry which is preliminary data.</text>
</comment>
<proteinExistence type="predicted"/>
<dbReference type="GO" id="GO:0003677">
    <property type="term" value="F:DNA binding"/>
    <property type="evidence" value="ECO:0007669"/>
    <property type="project" value="UniProtKB-UniRule"/>
</dbReference>
<dbReference type="GO" id="GO:0006355">
    <property type="term" value="P:regulation of DNA-templated transcription"/>
    <property type="evidence" value="ECO:0007669"/>
    <property type="project" value="InterPro"/>
</dbReference>
<dbReference type="CDD" id="cd00383">
    <property type="entry name" value="trans_reg_C"/>
    <property type="match status" value="1"/>
</dbReference>
<keyword evidence="4" id="KW-1133">Transmembrane helix</keyword>
<keyword evidence="4" id="KW-0472">Membrane</keyword>
<dbReference type="GO" id="GO:0000160">
    <property type="term" value="P:phosphorelay signal transduction system"/>
    <property type="evidence" value="ECO:0007669"/>
    <property type="project" value="InterPro"/>
</dbReference>
<evidence type="ECO:0000313" key="6">
    <source>
        <dbReference type="EMBL" id="GKX55737.1"/>
    </source>
</evidence>
<evidence type="ECO:0000256" key="4">
    <source>
        <dbReference type="SAM" id="Phobius"/>
    </source>
</evidence>
<keyword evidence="7" id="KW-1185">Reference proteome</keyword>
<accession>A0AAV5N4W2</accession>
<feature type="transmembrane region" description="Helical" evidence="4">
    <location>
        <begin position="150"/>
        <end position="168"/>
    </location>
</feature>
<protein>
    <submittedName>
        <fullName evidence="6">Transcriptional regulator</fullName>
    </submittedName>
</protein>
<sequence length="296" mass="32634">MLETLIANADRVLSRSFLINEVWKNRVVGNNSLPTAIHALRLALGDDGKQQEIIKTVPKKGYIFNSDWVVELPDDPVDEQEASTLPEPAPVPEIEPEPELKPVEEADQQEEASLPPREQLTDGANLAAVPAITDAAPAASPRRFAYAKPFMLLLAILCIVAVGATFYMKGGEGQASSAIENESHIIHEPSPGTSSISVYHVYQTDANETKSTTLAEHLPNTLKQIDATLKQKNATMTLYYHTTLLRLSFDALLTNGCQHTYQLAINVDNWQDNNEQVGELLHQEVERTLNEMPACK</sequence>
<feature type="region of interest" description="Disordered" evidence="3">
    <location>
        <begin position="102"/>
        <end position="121"/>
    </location>
</feature>
<keyword evidence="4" id="KW-0812">Transmembrane</keyword>
<dbReference type="InterPro" id="IPR036388">
    <property type="entry name" value="WH-like_DNA-bd_sf"/>
</dbReference>